<comment type="caution">
    <text evidence="2">The sequence shown here is derived from an EMBL/GenBank/DDBJ whole genome shotgun (WGS) entry which is preliminary data.</text>
</comment>
<keyword evidence="3" id="KW-1185">Reference proteome</keyword>
<feature type="compositionally biased region" description="Low complexity" evidence="1">
    <location>
        <begin position="20"/>
        <end position="30"/>
    </location>
</feature>
<proteinExistence type="predicted"/>
<dbReference type="Proteomes" id="UP000287972">
    <property type="component" value="Unassembled WGS sequence"/>
</dbReference>
<accession>A0A428S0C2</accession>
<gene>
    <name evidence="2" type="ORF">CEP51_004636</name>
</gene>
<protein>
    <submittedName>
        <fullName evidence="2">Uncharacterized protein</fullName>
    </submittedName>
</protein>
<reference evidence="2 3" key="1">
    <citation type="submission" date="2017-06" db="EMBL/GenBank/DDBJ databases">
        <title>Comparative genomic analysis of Ambrosia Fusariam Clade fungi.</title>
        <authorList>
            <person name="Stajich J.E."/>
            <person name="Carrillo J."/>
            <person name="Kijimoto T."/>
            <person name="Eskalen A."/>
            <person name="O'Donnell K."/>
            <person name="Kasson M."/>
        </authorList>
    </citation>
    <scope>NUCLEOTIDE SEQUENCE [LARGE SCALE GENOMIC DNA]</scope>
    <source>
        <strain evidence="2 3">NRRL62606</strain>
    </source>
</reference>
<dbReference type="AlphaFoldDB" id="A0A428S0C2"/>
<feature type="region of interest" description="Disordered" evidence="1">
    <location>
        <begin position="17"/>
        <end position="44"/>
    </location>
</feature>
<evidence type="ECO:0000256" key="1">
    <source>
        <dbReference type="SAM" id="MobiDB-lite"/>
    </source>
</evidence>
<sequence length="253" mass="28431">MPSDSSHALVRQGFFGWLAPSSPKKSSSSIPKPPARGPAPDDVYHEENKAVWKEVKDRNGNESTLIFAIVSSDQKKPMRKLMDEKKKGGKLQSTVVVTTQSHLQDVMNATVGTRYKTLYLLVSSTVDYLTYNIAGFFKSVYVTPCGLRSQHDALYIGSSSTFAGLRTYEWDRRTDSKLLKKRITYAEGCVIDLQDNLEEARRVLNEPIVQPNLEETDKVEIKRQFDLFREDVVCGSEGSRGTSRHGFRGGKVF</sequence>
<evidence type="ECO:0000313" key="2">
    <source>
        <dbReference type="EMBL" id="RSL83205.1"/>
    </source>
</evidence>
<dbReference type="EMBL" id="NKCL01000087">
    <property type="protein sequence ID" value="RSL83205.1"/>
    <property type="molecule type" value="Genomic_DNA"/>
</dbReference>
<name>A0A428S0C2_9HYPO</name>
<organism evidence="2 3">
    <name type="scientific">Fusarium floridanum</name>
    <dbReference type="NCBI Taxonomy" id="1325733"/>
    <lineage>
        <taxon>Eukaryota</taxon>
        <taxon>Fungi</taxon>
        <taxon>Dikarya</taxon>
        <taxon>Ascomycota</taxon>
        <taxon>Pezizomycotina</taxon>
        <taxon>Sordariomycetes</taxon>
        <taxon>Hypocreomycetidae</taxon>
        <taxon>Hypocreales</taxon>
        <taxon>Nectriaceae</taxon>
        <taxon>Fusarium</taxon>
        <taxon>Fusarium solani species complex</taxon>
    </lineage>
</organism>
<evidence type="ECO:0000313" key="3">
    <source>
        <dbReference type="Proteomes" id="UP000287972"/>
    </source>
</evidence>